<feature type="signal peptide" evidence="1">
    <location>
        <begin position="1"/>
        <end position="23"/>
    </location>
</feature>
<organism evidence="2 3">
    <name type="scientific">Chitinophaga niastensis</name>
    <dbReference type="NCBI Taxonomy" id="536980"/>
    <lineage>
        <taxon>Bacteria</taxon>
        <taxon>Pseudomonadati</taxon>
        <taxon>Bacteroidota</taxon>
        <taxon>Chitinophagia</taxon>
        <taxon>Chitinophagales</taxon>
        <taxon>Chitinophagaceae</taxon>
        <taxon>Chitinophaga</taxon>
    </lineage>
</organism>
<proteinExistence type="predicted"/>
<keyword evidence="1" id="KW-0732">Signal</keyword>
<dbReference type="OrthoDB" id="1094864at2"/>
<comment type="caution">
    <text evidence="2">The sequence shown here is derived from an EMBL/GenBank/DDBJ whole genome shotgun (WGS) entry which is preliminary data.</text>
</comment>
<dbReference type="Pfam" id="PF16132">
    <property type="entry name" value="DUF4843"/>
    <property type="match status" value="1"/>
</dbReference>
<keyword evidence="3" id="KW-1185">Reference proteome</keyword>
<name>A0A2P8HUE7_CHINA</name>
<evidence type="ECO:0000256" key="1">
    <source>
        <dbReference type="SAM" id="SignalP"/>
    </source>
</evidence>
<feature type="chain" id="PRO_5015196044" evidence="1">
    <location>
        <begin position="24"/>
        <end position="246"/>
    </location>
</feature>
<dbReference type="InterPro" id="IPR032299">
    <property type="entry name" value="DUF4843"/>
</dbReference>
<reference evidence="2 3" key="1">
    <citation type="submission" date="2018-03" db="EMBL/GenBank/DDBJ databases">
        <title>Genomic Encyclopedia of Archaeal and Bacterial Type Strains, Phase II (KMG-II): from individual species to whole genera.</title>
        <authorList>
            <person name="Goeker M."/>
        </authorList>
    </citation>
    <scope>NUCLEOTIDE SEQUENCE [LARGE SCALE GENOMIC DNA]</scope>
    <source>
        <strain evidence="2 3">DSM 24859</strain>
    </source>
</reference>
<dbReference type="RefSeq" id="WP_106527056.1">
    <property type="nucleotide sequence ID" value="NZ_PYAW01000001.1"/>
</dbReference>
<dbReference type="EMBL" id="PYAW01000001">
    <property type="protein sequence ID" value="PSL49857.1"/>
    <property type="molecule type" value="Genomic_DNA"/>
</dbReference>
<accession>A0A2P8HUE7</accession>
<sequence length="246" mass="27273">MKQLRKYIWLFLLPACYCLPACKKSNPLAFQAPAMVYIYKAPYALNTDSVIYSFAIHPDSVMMDTIKIPVRIIGMAAAQDREVILKAVADSTTATAGTDYTLLPYQIPAGAYTANLPVVIKRTTTMKKQTLRLLLEVEPSKDFLPGVPNSKGSSVVAGGTVRYLIKLNDYLTKPANWDTWLVYFFGSYSATKYKFVIQTTGIATFSTDMPYGVFSVYSTLCKQKLAEYEAANGPLIDENGDQVSFD</sequence>
<dbReference type="AlphaFoldDB" id="A0A2P8HUE7"/>
<dbReference type="Proteomes" id="UP000240971">
    <property type="component" value="Unassembled WGS sequence"/>
</dbReference>
<protein>
    <submittedName>
        <fullName evidence="2">Uncharacterized protein DUF4843</fullName>
    </submittedName>
</protein>
<gene>
    <name evidence="2" type="ORF">CLV51_1011194</name>
</gene>
<evidence type="ECO:0000313" key="2">
    <source>
        <dbReference type="EMBL" id="PSL49857.1"/>
    </source>
</evidence>
<evidence type="ECO:0000313" key="3">
    <source>
        <dbReference type="Proteomes" id="UP000240971"/>
    </source>
</evidence>